<keyword evidence="2" id="KW-1185">Reference proteome</keyword>
<accession>A0ABV6B824</accession>
<evidence type="ECO:0000313" key="2">
    <source>
        <dbReference type="Proteomes" id="UP001589813"/>
    </source>
</evidence>
<proteinExistence type="predicted"/>
<protein>
    <recommendedName>
        <fullName evidence="3">Lipoprotein</fullName>
    </recommendedName>
</protein>
<comment type="caution">
    <text evidence="1">The sequence shown here is derived from an EMBL/GenBank/DDBJ whole genome shotgun (WGS) entry which is preliminary data.</text>
</comment>
<dbReference type="EMBL" id="JBHLXP010000001">
    <property type="protein sequence ID" value="MFC0047026.1"/>
    <property type="molecule type" value="Genomic_DNA"/>
</dbReference>
<reference evidence="1 2" key="1">
    <citation type="submission" date="2024-09" db="EMBL/GenBank/DDBJ databases">
        <authorList>
            <person name="Sun Q."/>
            <person name="Mori K."/>
        </authorList>
    </citation>
    <scope>NUCLEOTIDE SEQUENCE [LARGE SCALE GENOMIC DNA]</scope>
    <source>
        <strain evidence="1 2">KCTC 23315</strain>
    </source>
</reference>
<evidence type="ECO:0008006" key="3">
    <source>
        <dbReference type="Google" id="ProtNLM"/>
    </source>
</evidence>
<evidence type="ECO:0000313" key="1">
    <source>
        <dbReference type="EMBL" id="MFC0047026.1"/>
    </source>
</evidence>
<sequence length="121" mass="13533">MTLLLLCGCTRGHLDYVTPQGEHKTGCHTEYSWAPAVDHYAVDYVLAYCAKGAAAQGHQIKDLRLLQLDMTIPHAPQGQRWSHELAATQHKAGKINDQQYGYIVAYLDLGLDQPQTKSKER</sequence>
<organism evidence="1 2">
    <name type="scientific">Rheinheimera tilapiae</name>
    <dbReference type="NCBI Taxonomy" id="875043"/>
    <lineage>
        <taxon>Bacteria</taxon>
        <taxon>Pseudomonadati</taxon>
        <taxon>Pseudomonadota</taxon>
        <taxon>Gammaproteobacteria</taxon>
        <taxon>Chromatiales</taxon>
        <taxon>Chromatiaceae</taxon>
        <taxon>Rheinheimera</taxon>
    </lineage>
</organism>
<name>A0ABV6B824_9GAMM</name>
<dbReference type="RefSeq" id="WP_377239866.1">
    <property type="nucleotide sequence ID" value="NZ_JBHLXP010000001.1"/>
</dbReference>
<gene>
    <name evidence="1" type="ORF">ACFFJP_01825</name>
</gene>
<dbReference type="Proteomes" id="UP001589813">
    <property type="component" value="Unassembled WGS sequence"/>
</dbReference>